<reference evidence="1" key="1">
    <citation type="journal article" date="2020" name="Nature">
        <title>Giant virus diversity and host interactions through global metagenomics.</title>
        <authorList>
            <person name="Schulz F."/>
            <person name="Roux S."/>
            <person name="Paez-Espino D."/>
            <person name="Jungbluth S."/>
            <person name="Walsh D.A."/>
            <person name="Denef V.J."/>
            <person name="McMahon K.D."/>
            <person name="Konstantinidis K.T."/>
            <person name="Eloe-Fadrosh E.A."/>
            <person name="Kyrpides N.C."/>
            <person name="Woyke T."/>
        </authorList>
    </citation>
    <scope>NUCLEOTIDE SEQUENCE</scope>
    <source>
        <strain evidence="1">GVMAG-S-1101165-84</strain>
    </source>
</reference>
<organism evidence="1">
    <name type="scientific">viral metagenome</name>
    <dbReference type="NCBI Taxonomy" id="1070528"/>
    <lineage>
        <taxon>unclassified sequences</taxon>
        <taxon>metagenomes</taxon>
        <taxon>organismal metagenomes</taxon>
    </lineage>
</organism>
<dbReference type="AlphaFoldDB" id="A0A6C0K1X0"/>
<protein>
    <submittedName>
        <fullName evidence="1">Uncharacterized protein</fullName>
    </submittedName>
</protein>
<sequence length="38" mass="4399">MKDSLVHKKEMLRQLEEIAALQAEHDRIDAAIRALQRA</sequence>
<accession>A0A6C0K1X0</accession>
<dbReference type="EMBL" id="MN740779">
    <property type="protein sequence ID" value="QHU11096.1"/>
    <property type="molecule type" value="Genomic_DNA"/>
</dbReference>
<evidence type="ECO:0000313" key="1">
    <source>
        <dbReference type="EMBL" id="QHU11096.1"/>
    </source>
</evidence>
<proteinExistence type="predicted"/>
<name>A0A6C0K1X0_9ZZZZ</name>